<dbReference type="AlphaFoldDB" id="A0A9Q1J7R4"/>
<dbReference type="Proteomes" id="UP001152622">
    <property type="component" value="Chromosome 2"/>
</dbReference>
<gene>
    <name evidence="1" type="ORF">SKAU_G00041110</name>
</gene>
<organism evidence="1 2">
    <name type="scientific">Synaphobranchus kaupii</name>
    <name type="common">Kaup's arrowtooth eel</name>
    <dbReference type="NCBI Taxonomy" id="118154"/>
    <lineage>
        <taxon>Eukaryota</taxon>
        <taxon>Metazoa</taxon>
        <taxon>Chordata</taxon>
        <taxon>Craniata</taxon>
        <taxon>Vertebrata</taxon>
        <taxon>Euteleostomi</taxon>
        <taxon>Actinopterygii</taxon>
        <taxon>Neopterygii</taxon>
        <taxon>Teleostei</taxon>
        <taxon>Anguilliformes</taxon>
        <taxon>Synaphobranchidae</taxon>
        <taxon>Synaphobranchus</taxon>
    </lineage>
</organism>
<evidence type="ECO:0000313" key="2">
    <source>
        <dbReference type="Proteomes" id="UP001152622"/>
    </source>
</evidence>
<accession>A0A9Q1J7R4</accession>
<dbReference type="EMBL" id="JAINUF010000002">
    <property type="protein sequence ID" value="KAJ8373531.1"/>
    <property type="molecule type" value="Genomic_DNA"/>
</dbReference>
<reference evidence="1" key="1">
    <citation type="journal article" date="2023" name="Science">
        <title>Genome structures resolve the early diversification of teleost fishes.</title>
        <authorList>
            <person name="Parey E."/>
            <person name="Louis A."/>
            <person name="Montfort J."/>
            <person name="Bouchez O."/>
            <person name="Roques C."/>
            <person name="Iampietro C."/>
            <person name="Lluch J."/>
            <person name="Castinel A."/>
            <person name="Donnadieu C."/>
            <person name="Desvignes T."/>
            <person name="Floi Bucao C."/>
            <person name="Jouanno E."/>
            <person name="Wen M."/>
            <person name="Mejri S."/>
            <person name="Dirks R."/>
            <person name="Jansen H."/>
            <person name="Henkel C."/>
            <person name="Chen W.J."/>
            <person name="Zahm M."/>
            <person name="Cabau C."/>
            <person name="Klopp C."/>
            <person name="Thompson A.W."/>
            <person name="Robinson-Rechavi M."/>
            <person name="Braasch I."/>
            <person name="Lecointre G."/>
            <person name="Bobe J."/>
            <person name="Postlethwait J.H."/>
            <person name="Berthelot C."/>
            <person name="Roest Crollius H."/>
            <person name="Guiguen Y."/>
        </authorList>
    </citation>
    <scope>NUCLEOTIDE SEQUENCE</scope>
    <source>
        <strain evidence="1">WJC10195</strain>
    </source>
</reference>
<protein>
    <submittedName>
        <fullName evidence="1">Uncharacterized protein</fullName>
    </submittedName>
</protein>
<name>A0A9Q1J7R4_SYNKA</name>
<proteinExistence type="predicted"/>
<evidence type="ECO:0000313" key="1">
    <source>
        <dbReference type="EMBL" id="KAJ8373531.1"/>
    </source>
</evidence>
<keyword evidence="2" id="KW-1185">Reference proteome</keyword>
<comment type="caution">
    <text evidence="1">The sequence shown here is derived from an EMBL/GenBank/DDBJ whole genome shotgun (WGS) entry which is preliminary data.</text>
</comment>
<sequence>MRKSVRVSVRLSPLVPVNGALTPMMGVVHSFSDARYPPSCMRGGEREGRGIAACRRCIRAGGVGSFPPGGPGLNRVKTPPGRYATYRPGAATRARLGPDLLRPLAALLSFTSLWCAVVKMNPCVEFLQRGATGLLPRLSLPLHTSFSCRSSTVHSHPFSWVPFPWEQEEVQQGGVR</sequence>